<sequence>MKLITKAALKNVTQNKIGKFFIELEGTIRNGLDDTFSENDWRNNEVSDWKSDTDLEAK</sequence>
<keyword evidence="2" id="KW-1185">Reference proteome</keyword>
<dbReference type="EMBL" id="CAJVPP010001824">
    <property type="protein sequence ID" value="CAG8574564.1"/>
    <property type="molecule type" value="Genomic_DNA"/>
</dbReference>
<name>A0A9N9BS92_FUNMO</name>
<dbReference type="AlphaFoldDB" id="A0A9N9BS92"/>
<gene>
    <name evidence="1" type="ORF">FMOSSE_LOCUS7630</name>
</gene>
<evidence type="ECO:0000313" key="1">
    <source>
        <dbReference type="EMBL" id="CAG8574564.1"/>
    </source>
</evidence>
<dbReference type="Proteomes" id="UP000789375">
    <property type="component" value="Unassembled WGS sequence"/>
</dbReference>
<organism evidence="1 2">
    <name type="scientific">Funneliformis mosseae</name>
    <name type="common">Endomycorrhizal fungus</name>
    <name type="synonym">Glomus mosseae</name>
    <dbReference type="NCBI Taxonomy" id="27381"/>
    <lineage>
        <taxon>Eukaryota</taxon>
        <taxon>Fungi</taxon>
        <taxon>Fungi incertae sedis</taxon>
        <taxon>Mucoromycota</taxon>
        <taxon>Glomeromycotina</taxon>
        <taxon>Glomeromycetes</taxon>
        <taxon>Glomerales</taxon>
        <taxon>Glomeraceae</taxon>
        <taxon>Funneliformis</taxon>
    </lineage>
</organism>
<proteinExistence type="predicted"/>
<comment type="caution">
    <text evidence="1">The sequence shown here is derived from an EMBL/GenBank/DDBJ whole genome shotgun (WGS) entry which is preliminary data.</text>
</comment>
<reference evidence="1" key="1">
    <citation type="submission" date="2021-06" db="EMBL/GenBank/DDBJ databases">
        <authorList>
            <person name="Kallberg Y."/>
            <person name="Tangrot J."/>
            <person name="Rosling A."/>
        </authorList>
    </citation>
    <scope>NUCLEOTIDE SEQUENCE</scope>
    <source>
        <strain evidence="1">87-6 pot B 2015</strain>
    </source>
</reference>
<evidence type="ECO:0000313" key="2">
    <source>
        <dbReference type="Proteomes" id="UP000789375"/>
    </source>
</evidence>
<accession>A0A9N9BS92</accession>
<protein>
    <submittedName>
        <fullName evidence="1">4401_t:CDS:1</fullName>
    </submittedName>
</protein>